<protein>
    <submittedName>
        <fullName evidence="3">Uncharacterized protein</fullName>
    </submittedName>
</protein>
<reference evidence="3" key="1">
    <citation type="submission" date="2023-10" db="EMBL/GenBank/DDBJ databases">
        <authorList>
            <person name="Domelevo Entfellner J.-B."/>
        </authorList>
    </citation>
    <scope>NUCLEOTIDE SEQUENCE</scope>
</reference>
<dbReference type="Gramene" id="rna-AYBTSS11_LOCUS29343">
    <property type="protein sequence ID" value="CAJ1977192.1"/>
    <property type="gene ID" value="gene-AYBTSS11_LOCUS29343"/>
</dbReference>
<sequence length="98" mass="10683">MANKYFALLLVACLVAAASVDALQTPQECVKSCLDRRCGPNPKTFCSFLCDYGCSLSSGGIVKNDKMETQVMPTLAPQPPRKVQAQGKETIETNQEFH</sequence>
<dbReference type="Proteomes" id="UP001189624">
    <property type="component" value="Chromosome 10"/>
</dbReference>
<gene>
    <name evidence="3" type="ORF">AYBTSS11_LOCUS29343</name>
</gene>
<dbReference type="AlphaFoldDB" id="A0AA87B7F5"/>
<keyword evidence="4" id="KW-1185">Reference proteome</keyword>
<name>A0AA87B7F5_9FABA</name>
<evidence type="ECO:0000313" key="4">
    <source>
        <dbReference type="Proteomes" id="UP001189624"/>
    </source>
</evidence>
<evidence type="ECO:0000256" key="1">
    <source>
        <dbReference type="SAM" id="MobiDB-lite"/>
    </source>
</evidence>
<evidence type="ECO:0000313" key="3">
    <source>
        <dbReference type="EMBL" id="CAJ1977192.1"/>
    </source>
</evidence>
<evidence type="ECO:0000256" key="2">
    <source>
        <dbReference type="SAM" id="SignalP"/>
    </source>
</evidence>
<feature type="chain" id="PRO_5041693585" evidence="2">
    <location>
        <begin position="23"/>
        <end position="98"/>
    </location>
</feature>
<feature type="compositionally biased region" description="Basic and acidic residues" evidence="1">
    <location>
        <begin position="89"/>
        <end position="98"/>
    </location>
</feature>
<accession>A0AA87B7F5</accession>
<dbReference type="EMBL" id="OY731407">
    <property type="protein sequence ID" value="CAJ1977192.1"/>
    <property type="molecule type" value="Genomic_DNA"/>
</dbReference>
<feature type="region of interest" description="Disordered" evidence="1">
    <location>
        <begin position="74"/>
        <end position="98"/>
    </location>
</feature>
<proteinExistence type="predicted"/>
<keyword evidence="2" id="KW-0732">Signal</keyword>
<organism evidence="3 4">
    <name type="scientific">Sphenostylis stenocarpa</name>
    <dbReference type="NCBI Taxonomy" id="92480"/>
    <lineage>
        <taxon>Eukaryota</taxon>
        <taxon>Viridiplantae</taxon>
        <taxon>Streptophyta</taxon>
        <taxon>Embryophyta</taxon>
        <taxon>Tracheophyta</taxon>
        <taxon>Spermatophyta</taxon>
        <taxon>Magnoliopsida</taxon>
        <taxon>eudicotyledons</taxon>
        <taxon>Gunneridae</taxon>
        <taxon>Pentapetalae</taxon>
        <taxon>rosids</taxon>
        <taxon>fabids</taxon>
        <taxon>Fabales</taxon>
        <taxon>Fabaceae</taxon>
        <taxon>Papilionoideae</taxon>
        <taxon>50 kb inversion clade</taxon>
        <taxon>NPAAA clade</taxon>
        <taxon>indigoferoid/millettioid clade</taxon>
        <taxon>Phaseoleae</taxon>
        <taxon>Sphenostylis</taxon>
    </lineage>
</organism>
<feature type="signal peptide" evidence="2">
    <location>
        <begin position="1"/>
        <end position="22"/>
    </location>
</feature>